<feature type="compositionally biased region" description="Polar residues" evidence="5">
    <location>
        <begin position="1008"/>
        <end position="1019"/>
    </location>
</feature>
<feature type="region of interest" description="Disordered" evidence="5">
    <location>
        <begin position="843"/>
        <end position="863"/>
    </location>
</feature>
<feature type="region of interest" description="Disordered" evidence="5">
    <location>
        <begin position="960"/>
        <end position="980"/>
    </location>
</feature>
<dbReference type="AlphaFoldDB" id="A0AAP0DFV7"/>
<feature type="region of interest" description="Disordered" evidence="5">
    <location>
        <begin position="534"/>
        <end position="553"/>
    </location>
</feature>
<dbReference type="Proteomes" id="UP001408789">
    <property type="component" value="Unassembled WGS sequence"/>
</dbReference>
<reference evidence="7 8" key="1">
    <citation type="submission" date="2024-04" db="EMBL/GenBank/DDBJ databases">
        <title>The reference genome of an endangered Asteraceae, Deinandra increscens subsp. villosa, native to the Central Coast of California.</title>
        <authorList>
            <person name="Guilliams M."/>
            <person name="Hasenstab-Lehman K."/>
            <person name="Meyer R."/>
            <person name="Mcevoy S."/>
        </authorList>
    </citation>
    <scope>NUCLEOTIDE SEQUENCE [LARGE SCALE GENOMIC DNA]</scope>
    <source>
        <tissue evidence="7">Leaf</tissue>
    </source>
</reference>
<dbReference type="SUPFAM" id="SSF90209">
    <property type="entry name" value="Ran binding protein zinc finger-like"/>
    <property type="match status" value="2"/>
</dbReference>
<feature type="region of interest" description="Disordered" evidence="5">
    <location>
        <begin position="995"/>
        <end position="1025"/>
    </location>
</feature>
<accession>A0AAP0DFV7</accession>
<comment type="caution">
    <text evidence="7">The sequence shown here is derived from an EMBL/GenBank/DDBJ whole genome shotgun (WGS) entry which is preliminary data.</text>
</comment>
<dbReference type="PANTHER" id="PTHR23111">
    <property type="entry name" value="ZINC FINGER PROTEIN"/>
    <property type="match status" value="1"/>
</dbReference>
<evidence type="ECO:0000256" key="1">
    <source>
        <dbReference type="ARBA" id="ARBA00022723"/>
    </source>
</evidence>
<dbReference type="SMART" id="SM00547">
    <property type="entry name" value="ZnF_RBZ"/>
    <property type="match status" value="3"/>
</dbReference>
<dbReference type="GO" id="GO:0008270">
    <property type="term" value="F:zinc ion binding"/>
    <property type="evidence" value="ECO:0007669"/>
    <property type="project" value="UniProtKB-KW"/>
</dbReference>
<feature type="region of interest" description="Disordered" evidence="5">
    <location>
        <begin position="411"/>
        <end position="434"/>
    </location>
</feature>
<sequence length="1045" mass="118794">MFAATSRLFILFDGPLSISHHRPSTLRLSHHHHLPPSRSISHFPIKSYQQFDSRSTGNTPIENNNVSDAYLIPPSHPWPEWSELLESISISDHFEPDRNIKDEFVPNESLSMEFVDAACSFLGFANNRPDILGWLSKDDIQVLVNNGTPFLFKNANETEKRIRAFLQGKESNEATTLDLMKYILSYASNPIFYPERIIKEATELCARNLLREMANFNGRGEDDQTPRNLGPNVTIKRGDWLCQKCKFFNYGRNTVCLKCECRRPGEVPLPVGQAKNNGYAPFVPLPDDMFANKPENINIRNSEPKSNVSETTSEKSVTKIDNQIKDIAEEEKSEKWFKKVAELHDVADLTTVISDDDFPEIMPMRKGKNRFVVSKKKDRPLNSLTYKQHQAIEQEKNSNFVPFVPFPPDYFAKKDDSQQLKSSNSSQMSQENSIKARNAMNLVEETGNAQMNRSEDKPETLNGDQANPGNLNLRNGFRGSSLEVSEVKETDPLDMSVEANASISTNSSQMSRENTIKAGNDMNLVEETRNTQMNRSENIPGPLNGDRVNPGNPNLRNRVQVSSLEGSAVKETDPLDMSEEAKAERWFRRVAQIKDISELSQIPDEDFPSIMPMRKGVNRFVVSKRKTPLERRLSSPEYRKNLRTVRWLSKDDIQVLVNNGTPFLFKNANETEKRIRAFLQGKESNEATTLDLMKYILSYASNPIFYPERIIKEATELCARNLLREMANFNGRGEDDQTPRNLGPNVTIKRGDWLCQKCGIMNVAKNTKCLECEESRPQRQLTGNEWDCPECKFFNYGRNTVCLKCECRRPGEVPLPVGQAKNNGYAPFVPLPDDMFANKPENINIRNSEPKSNVSETNSEKSVTKIDNQIKDIAEEEKSEKWFKKVAELHDVADLTTVISDDDFPEIMPMRKGENRFVVSKKKDRPLNSLTYKQHQAIEQEKNSNFVPFVPFPPDYFAKKDDNQQLKSSNSSQMSQENSIKARNAMNLVEETGNAQMNRSEDKPETLNGDQANPGNLNLRNGFRGSSLEVSEVKETRPAGYVCRG</sequence>
<dbReference type="GO" id="GO:0003729">
    <property type="term" value="F:mRNA binding"/>
    <property type="evidence" value="ECO:0007669"/>
    <property type="project" value="TreeGrafter"/>
</dbReference>
<feature type="compositionally biased region" description="Low complexity" evidence="5">
    <location>
        <begin position="419"/>
        <end position="433"/>
    </location>
</feature>
<dbReference type="PANTHER" id="PTHR23111:SF30">
    <property type="entry name" value="ZINC FINGER PROTEIN VAR3, CHLOROPLASTIC"/>
    <property type="match status" value="1"/>
</dbReference>
<keyword evidence="8" id="KW-1185">Reference proteome</keyword>
<feature type="region of interest" description="Disordered" evidence="5">
    <location>
        <begin position="449"/>
        <end position="478"/>
    </location>
</feature>
<feature type="compositionally biased region" description="Polar residues" evidence="5">
    <location>
        <begin position="462"/>
        <end position="473"/>
    </location>
</feature>
<dbReference type="Gene3D" id="4.10.1060.10">
    <property type="entry name" value="Zinc finger, RanBP2-type"/>
    <property type="match status" value="3"/>
</dbReference>
<keyword evidence="2 4" id="KW-0863">Zinc-finger</keyword>
<dbReference type="Pfam" id="PF00641">
    <property type="entry name" value="Zn_ribbon_RanBP"/>
    <property type="match status" value="3"/>
</dbReference>
<feature type="compositionally biased region" description="Polar residues" evidence="5">
    <location>
        <begin position="844"/>
        <end position="857"/>
    </location>
</feature>
<evidence type="ECO:0000313" key="7">
    <source>
        <dbReference type="EMBL" id="KAK9072258.1"/>
    </source>
</evidence>
<feature type="compositionally biased region" description="Low complexity" evidence="5">
    <location>
        <begin position="965"/>
        <end position="979"/>
    </location>
</feature>
<feature type="region of interest" description="Disordered" evidence="5">
    <location>
        <begin position="297"/>
        <end position="317"/>
    </location>
</feature>
<feature type="compositionally biased region" description="Polar residues" evidence="5">
    <location>
        <begin position="298"/>
        <end position="311"/>
    </location>
</feature>
<name>A0AAP0DFV7_9ASTR</name>
<evidence type="ECO:0000256" key="2">
    <source>
        <dbReference type="ARBA" id="ARBA00022771"/>
    </source>
</evidence>
<keyword evidence="3" id="KW-0862">Zinc</keyword>
<feature type="domain" description="RanBP2-type" evidence="6">
    <location>
        <begin position="236"/>
        <end position="265"/>
    </location>
</feature>
<proteinExistence type="predicted"/>
<evidence type="ECO:0000259" key="6">
    <source>
        <dbReference type="PROSITE" id="PS50199"/>
    </source>
</evidence>
<dbReference type="PROSITE" id="PS50199">
    <property type="entry name" value="ZF_RANBP2_2"/>
    <property type="match status" value="3"/>
</dbReference>
<dbReference type="EMBL" id="JBCNJP010000010">
    <property type="protein sequence ID" value="KAK9072258.1"/>
    <property type="molecule type" value="Genomic_DNA"/>
</dbReference>
<evidence type="ECO:0000256" key="3">
    <source>
        <dbReference type="ARBA" id="ARBA00022833"/>
    </source>
</evidence>
<evidence type="ECO:0000313" key="8">
    <source>
        <dbReference type="Proteomes" id="UP001408789"/>
    </source>
</evidence>
<gene>
    <name evidence="7" type="ORF">SSX86_008691</name>
</gene>
<dbReference type="GO" id="GO:0005737">
    <property type="term" value="C:cytoplasm"/>
    <property type="evidence" value="ECO:0007669"/>
    <property type="project" value="TreeGrafter"/>
</dbReference>
<keyword evidence="1" id="KW-0479">Metal-binding</keyword>
<feature type="domain" description="RanBP2-type" evidence="6">
    <location>
        <begin position="781"/>
        <end position="811"/>
    </location>
</feature>
<organism evidence="7 8">
    <name type="scientific">Deinandra increscens subsp. villosa</name>
    <dbReference type="NCBI Taxonomy" id="3103831"/>
    <lineage>
        <taxon>Eukaryota</taxon>
        <taxon>Viridiplantae</taxon>
        <taxon>Streptophyta</taxon>
        <taxon>Embryophyta</taxon>
        <taxon>Tracheophyta</taxon>
        <taxon>Spermatophyta</taxon>
        <taxon>Magnoliopsida</taxon>
        <taxon>eudicotyledons</taxon>
        <taxon>Gunneridae</taxon>
        <taxon>Pentapetalae</taxon>
        <taxon>asterids</taxon>
        <taxon>campanulids</taxon>
        <taxon>Asterales</taxon>
        <taxon>Asteraceae</taxon>
        <taxon>Asteroideae</taxon>
        <taxon>Heliantheae alliance</taxon>
        <taxon>Madieae</taxon>
        <taxon>Madiinae</taxon>
        <taxon>Deinandra</taxon>
    </lineage>
</organism>
<evidence type="ECO:0000256" key="5">
    <source>
        <dbReference type="SAM" id="MobiDB-lite"/>
    </source>
</evidence>
<dbReference type="InterPro" id="IPR001876">
    <property type="entry name" value="Znf_RanBP2"/>
</dbReference>
<dbReference type="PROSITE" id="PS01358">
    <property type="entry name" value="ZF_RANBP2_1"/>
    <property type="match status" value="3"/>
</dbReference>
<protein>
    <recommendedName>
        <fullName evidence="6">RanBP2-type domain-containing protein</fullName>
    </recommendedName>
</protein>
<feature type="domain" description="RanBP2-type" evidence="6">
    <location>
        <begin position="749"/>
        <end position="778"/>
    </location>
</feature>
<evidence type="ECO:0000256" key="4">
    <source>
        <dbReference type="PROSITE-ProRule" id="PRU00322"/>
    </source>
</evidence>
<dbReference type="InterPro" id="IPR036443">
    <property type="entry name" value="Znf_RanBP2_sf"/>
</dbReference>